<evidence type="ECO:0000256" key="3">
    <source>
        <dbReference type="PROSITE-ProRule" id="PRU01191"/>
    </source>
</evidence>
<feature type="short sequence motif" description="VHIID" evidence="3">
    <location>
        <begin position="334"/>
        <end position="338"/>
    </location>
</feature>
<dbReference type="PROSITE" id="PS50985">
    <property type="entry name" value="GRAS"/>
    <property type="match status" value="1"/>
</dbReference>
<dbReference type="Proteomes" id="UP001152484">
    <property type="component" value="Unassembled WGS sequence"/>
</dbReference>
<dbReference type="AlphaFoldDB" id="A0A9P0YRV8"/>
<organism evidence="5 6">
    <name type="scientific">Cuscuta europaea</name>
    <name type="common">European dodder</name>
    <dbReference type="NCBI Taxonomy" id="41803"/>
    <lineage>
        <taxon>Eukaryota</taxon>
        <taxon>Viridiplantae</taxon>
        <taxon>Streptophyta</taxon>
        <taxon>Embryophyta</taxon>
        <taxon>Tracheophyta</taxon>
        <taxon>Spermatophyta</taxon>
        <taxon>Magnoliopsida</taxon>
        <taxon>eudicotyledons</taxon>
        <taxon>Gunneridae</taxon>
        <taxon>Pentapetalae</taxon>
        <taxon>asterids</taxon>
        <taxon>lamiids</taxon>
        <taxon>Solanales</taxon>
        <taxon>Convolvulaceae</taxon>
        <taxon>Cuscuteae</taxon>
        <taxon>Cuscuta</taxon>
        <taxon>Cuscuta subgen. Cuscuta</taxon>
    </lineage>
</organism>
<sequence>MEAMFEEFIATSTDLVYNHHSEQLDPMRMSGQKFFSPSSSSSGMNSLANNKSATPEGGEKEGDSPDPTLKFISEMLMEEEELESQPCMLSECLAFKATEEYFSDVLHGTQGQPEGYTSGTHPPNTSSELLSIPIQFHQGFVSRSSGKRIHDSPSPGNESAEIHQRNPKYLAASKLEESEEPLDDTFYDALLCPLGRTNSEPKAAEKTRRRRKKKGEVDPEFVDVRGLLTQCAQSMANYDMKAANETLRKIRLHSSPHGNETERTAFYLANALEARANGMGTSLFATKYPNSSSAADMVKAVRMYVQAVPFMVVSTMMANLCIGKLAAAEGITSLHIIDFGVLYGFQWPSFIQGLSMRPGGPPRLRITGIEFPRPGFRPDERVRATGIRLEKYCKRFNIPFEFKAIAQKWESITLEDLEIDRAHDVLVVNCLDRLGNVLDETVVPNSPRDTVLNLIKNMNPDVFIHSVVNGTYNAPFFDVRFREALFHFSSLFDMFDATLPSDDTDRRLFEETAFGKILMNVIACEGLERVERPETYKKWQLRSLRAGLQQLPLDQEIVKSVTEKVKSDYNKNFSVEEDENWLLQGWKGRVHHALSFWKSIGSNS</sequence>
<dbReference type="InterPro" id="IPR005202">
    <property type="entry name" value="TF_GRAS"/>
</dbReference>
<feature type="region of interest" description="SAW" evidence="3">
    <location>
        <begin position="523"/>
        <end position="598"/>
    </location>
</feature>
<evidence type="ECO:0000256" key="2">
    <source>
        <dbReference type="ARBA" id="ARBA00023163"/>
    </source>
</evidence>
<feature type="region of interest" description="Leucine repeat II (LRII)" evidence="3">
    <location>
        <begin position="384"/>
        <end position="416"/>
    </location>
</feature>
<feature type="short sequence motif" description="LXXLL motif" evidence="3">
    <location>
        <begin position="434"/>
        <end position="438"/>
    </location>
</feature>
<dbReference type="OrthoDB" id="2019341at2759"/>
<keyword evidence="6" id="KW-1185">Reference proteome</keyword>
<evidence type="ECO:0000256" key="4">
    <source>
        <dbReference type="SAM" id="MobiDB-lite"/>
    </source>
</evidence>
<feature type="region of interest" description="Leucine repeat I (LRI)" evidence="3">
    <location>
        <begin position="222"/>
        <end position="282"/>
    </location>
</feature>
<evidence type="ECO:0000256" key="1">
    <source>
        <dbReference type="ARBA" id="ARBA00023015"/>
    </source>
</evidence>
<evidence type="ECO:0000313" key="6">
    <source>
        <dbReference type="Proteomes" id="UP001152484"/>
    </source>
</evidence>
<dbReference type="Pfam" id="PF03514">
    <property type="entry name" value="GRAS"/>
    <property type="match status" value="1"/>
</dbReference>
<comment type="caution">
    <text evidence="5">The sequence shown here is derived from an EMBL/GenBank/DDBJ whole genome shotgun (WGS) entry which is preliminary data.</text>
</comment>
<feature type="compositionally biased region" description="Polar residues" evidence="4">
    <location>
        <begin position="109"/>
        <end position="126"/>
    </location>
</feature>
<gene>
    <name evidence="5" type="ORF">CEURO_LOCUS4673</name>
</gene>
<evidence type="ECO:0000313" key="5">
    <source>
        <dbReference type="EMBL" id="CAH9073170.1"/>
    </source>
</evidence>
<feature type="compositionally biased region" description="Polar residues" evidence="4">
    <location>
        <begin position="43"/>
        <end position="53"/>
    </location>
</feature>
<comment type="similarity">
    <text evidence="3">Belongs to the GRAS family.</text>
</comment>
<proteinExistence type="inferred from homology"/>
<reference evidence="5" key="1">
    <citation type="submission" date="2022-07" db="EMBL/GenBank/DDBJ databases">
        <authorList>
            <person name="Macas J."/>
            <person name="Novak P."/>
            <person name="Neumann P."/>
        </authorList>
    </citation>
    <scope>NUCLEOTIDE SEQUENCE</scope>
</reference>
<accession>A0A9P0YRV8</accession>
<protein>
    <submittedName>
        <fullName evidence="5">Uncharacterized protein</fullName>
    </submittedName>
</protein>
<feature type="region of interest" description="Disordered" evidence="4">
    <location>
        <begin position="28"/>
        <end position="68"/>
    </location>
</feature>
<name>A0A9P0YRV8_CUSEU</name>
<comment type="caution">
    <text evidence="3">Lacks conserved residue(s) required for the propagation of feature annotation.</text>
</comment>
<dbReference type="EMBL" id="CAMAPE010000008">
    <property type="protein sequence ID" value="CAH9073170.1"/>
    <property type="molecule type" value="Genomic_DNA"/>
</dbReference>
<keyword evidence="2" id="KW-0804">Transcription</keyword>
<dbReference type="PANTHER" id="PTHR31636">
    <property type="entry name" value="OSJNBA0084A10.13 PROTEIN-RELATED"/>
    <property type="match status" value="1"/>
</dbReference>
<feature type="region of interest" description="Disordered" evidence="4">
    <location>
        <begin position="197"/>
        <end position="217"/>
    </location>
</feature>
<feature type="region of interest" description="Disordered" evidence="4">
    <location>
        <begin position="107"/>
        <end position="126"/>
    </location>
</feature>
<feature type="region of interest" description="Disordered" evidence="4">
    <location>
        <begin position="144"/>
        <end position="164"/>
    </location>
</feature>
<keyword evidence="1" id="KW-0805">Transcription regulation</keyword>